<organism evidence="2 3">
    <name type="scientific">Cohnella herbarum</name>
    <dbReference type="NCBI Taxonomy" id="2728023"/>
    <lineage>
        <taxon>Bacteria</taxon>
        <taxon>Bacillati</taxon>
        <taxon>Bacillota</taxon>
        <taxon>Bacilli</taxon>
        <taxon>Bacillales</taxon>
        <taxon>Paenibacillaceae</taxon>
        <taxon>Cohnella</taxon>
    </lineage>
</organism>
<reference evidence="2 3" key="1">
    <citation type="submission" date="2020-04" db="EMBL/GenBank/DDBJ databases">
        <title>Genome sequencing of novel species.</title>
        <authorList>
            <person name="Heo J."/>
            <person name="Kim S.-J."/>
            <person name="Kim J.-S."/>
            <person name="Hong S.-B."/>
            <person name="Kwon S.-W."/>
        </authorList>
    </citation>
    <scope>NUCLEOTIDE SEQUENCE [LARGE SCALE GENOMIC DNA]</scope>
    <source>
        <strain evidence="2 3">MFER-1</strain>
    </source>
</reference>
<gene>
    <name evidence="2" type="ORF">HH215_03530</name>
</gene>
<dbReference type="Gene3D" id="1.20.5.190">
    <property type="match status" value="1"/>
</dbReference>
<evidence type="ECO:0000313" key="3">
    <source>
        <dbReference type="Proteomes" id="UP000502248"/>
    </source>
</evidence>
<keyword evidence="3" id="KW-1185">Reference proteome</keyword>
<feature type="coiled-coil region" evidence="1">
    <location>
        <begin position="34"/>
        <end position="61"/>
    </location>
</feature>
<evidence type="ECO:0000256" key="1">
    <source>
        <dbReference type="SAM" id="Coils"/>
    </source>
</evidence>
<dbReference type="AlphaFoldDB" id="A0A7Z2VG71"/>
<name>A0A7Z2VG71_9BACL</name>
<sequence length="93" mass="10930">MSDERLVRIEDMMGQLIGMVGKVLSEQHDMKQDIHSMKQDIRSMKQDMQTMNQSMERVEIEQTRFNDSVAYLLDKTAQHDHDIHGLKSRVLKL</sequence>
<evidence type="ECO:0000313" key="2">
    <source>
        <dbReference type="EMBL" id="QJD82345.1"/>
    </source>
</evidence>
<dbReference type="EMBL" id="CP051680">
    <property type="protein sequence ID" value="QJD82345.1"/>
    <property type="molecule type" value="Genomic_DNA"/>
</dbReference>
<dbReference type="RefSeq" id="WP_169278644.1">
    <property type="nucleotide sequence ID" value="NZ_CP051680.1"/>
</dbReference>
<proteinExistence type="predicted"/>
<dbReference type="Proteomes" id="UP000502248">
    <property type="component" value="Chromosome"/>
</dbReference>
<keyword evidence="1" id="KW-0175">Coiled coil</keyword>
<accession>A0A7Z2VG71</accession>
<protein>
    <submittedName>
        <fullName evidence="2">Uncharacterized protein</fullName>
    </submittedName>
</protein>
<dbReference type="KEGG" id="cheb:HH215_03530"/>